<feature type="domain" description="Glycosyl transferase family 1" evidence="2">
    <location>
        <begin position="189"/>
        <end position="353"/>
    </location>
</feature>
<evidence type="ECO:0000259" key="2">
    <source>
        <dbReference type="Pfam" id="PF00534"/>
    </source>
</evidence>
<keyword evidence="1" id="KW-0808">Transferase</keyword>
<proteinExistence type="predicted"/>
<name>A0A9D9IRP2_9BACT</name>
<protein>
    <submittedName>
        <fullName evidence="4">Glycosyltransferase family 4 protein</fullName>
    </submittedName>
</protein>
<organism evidence="4 5">
    <name type="scientific">Candidatus Limisoma faecipullorum</name>
    <dbReference type="NCBI Taxonomy" id="2840854"/>
    <lineage>
        <taxon>Bacteria</taxon>
        <taxon>Pseudomonadati</taxon>
        <taxon>Bacteroidota</taxon>
        <taxon>Bacteroidia</taxon>
        <taxon>Bacteroidales</taxon>
        <taxon>Candidatus Limisoma</taxon>
    </lineage>
</organism>
<dbReference type="EMBL" id="JADIMC010000098">
    <property type="protein sequence ID" value="MBO8477036.1"/>
    <property type="molecule type" value="Genomic_DNA"/>
</dbReference>
<sequence length="379" mass="43120">MRIGFDAKRAVQNFTGLGNYSRYLIEIICRFRTENTYLLYAPKYSPSKQLDSLLDKFELECRYPQGLWKKIKSLWRTFGITRQLTKDSIDIYHGLSNELPLNIRKAKGTKSVVTIHDLIFIRFPQYYSAIDRRLYRYKYGKSCKNADAIIAISECTKRDIISYFHISPTKIRTIYQGCDRSFSATAPDKTKKEAKETYNLPDRYILNVGSIEERKNALLAVKAMVDVPDDVHLVIVGKRTGYTSIVENFIHNNGLSGRVHILHNVVFRLLPAIYQMAEIFVYPSRFEGFGIPVLEALSSGVPVIAATGSCLEEAGGKDSIYIDPDDATGMADAVNRLLNNPGQRQKMAEQGERHAALFSEERQAQQLMDLYNSLLSDKK</sequence>
<evidence type="ECO:0000313" key="4">
    <source>
        <dbReference type="EMBL" id="MBO8477036.1"/>
    </source>
</evidence>
<dbReference type="Pfam" id="PF13439">
    <property type="entry name" value="Glyco_transf_4"/>
    <property type="match status" value="1"/>
</dbReference>
<dbReference type="AlphaFoldDB" id="A0A9D9IRP2"/>
<accession>A0A9D9IRP2</accession>
<evidence type="ECO:0000256" key="1">
    <source>
        <dbReference type="ARBA" id="ARBA00022679"/>
    </source>
</evidence>
<dbReference type="GO" id="GO:0009103">
    <property type="term" value="P:lipopolysaccharide biosynthetic process"/>
    <property type="evidence" value="ECO:0007669"/>
    <property type="project" value="TreeGrafter"/>
</dbReference>
<dbReference type="Pfam" id="PF00534">
    <property type="entry name" value="Glycos_transf_1"/>
    <property type="match status" value="1"/>
</dbReference>
<gene>
    <name evidence="4" type="ORF">IAB88_08595</name>
</gene>
<dbReference type="PANTHER" id="PTHR46401:SF2">
    <property type="entry name" value="GLYCOSYLTRANSFERASE WBBK-RELATED"/>
    <property type="match status" value="1"/>
</dbReference>
<evidence type="ECO:0000259" key="3">
    <source>
        <dbReference type="Pfam" id="PF13439"/>
    </source>
</evidence>
<dbReference type="InterPro" id="IPR028098">
    <property type="entry name" value="Glyco_trans_4-like_N"/>
</dbReference>
<reference evidence="4" key="2">
    <citation type="journal article" date="2021" name="PeerJ">
        <title>Extensive microbial diversity within the chicken gut microbiome revealed by metagenomics and culture.</title>
        <authorList>
            <person name="Gilroy R."/>
            <person name="Ravi A."/>
            <person name="Getino M."/>
            <person name="Pursley I."/>
            <person name="Horton D.L."/>
            <person name="Alikhan N.F."/>
            <person name="Baker D."/>
            <person name="Gharbi K."/>
            <person name="Hall N."/>
            <person name="Watson M."/>
            <person name="Adriaenssens E.M."/>
            <person name="Foster-Nyarko E."/>
            <person name="Jarju S."/>
            <person name="Secka A."/>
            <person name="Antonio M."/>
            <person name="Oren A."/>
            <person name="Chaudhuri R.R."/>
            <person name="La Ragione R."/>
            <person name="Hildebrand F."/>
            <person name="Pallen M.J."/>
        </authorList>
    </citation>
    <scope>NUCLEOTIDE SEQUENCE</scope>
    <source>
        <strain evidence="4">6919</strain>
    </source>
</reference>
<dbReference type="SUPFAM" id="SSF53756">
    <property type="entry name" value="UDP-Glycosyltransferase/glycogen phosphorylase"/>
    <property type="match status" value="1"/>
</dbReference>
<dbReference type="InterPro" id="IPR001296">
    <property type="entry name" value="Glyco_trans_1"/>
</dbReference>
<evidence type="ECO:0000313" key="5">
    <source>
        <dbReference type="Proteomes" id="UP000823598"/>
    </source>
</evidence>
<dbReference type="CDD" id="cd03809">
    <property type="entry name" value="GT4_MtfB-like"/>
    <property type="match status" value="1"/>
</dbReference>
<dbReference type="Gene3D" id="3.40.50.2000">
    <property type="entry name" value="Glycogen Phosphorylase B"/>
    <property type="match status" value="2"/>
</dbReference>
<feature type="domain" description="Glycosyltransferase subfamily 4-like N-terminal" evidence="3">
    <location>
        <begin position="39"/>
        <end position="180"/>
    </location>
</feature>
<dbReference type="Proteomes" id="UP000823598">
    <property type="component" value="Unassembled WGS sequence"/>
</dbReference>
<reference evidence="4" key="1">
    <citation type="submission" date="2020-10" db="EMBL/GenBank/DDBJ databases">
        <authorList>
            <person name="Gilroy R."/>
        </authorList>
    </citation>
    <scope>NUCLEOTIDE SEQUENCE</scope>
    <source>
        <strain evidence="4">6919</strain>
    </source>
</reference>
<dbReference type="PANTHER" id="PTHR46401">
    <property type="entry name" value="GLYCOSYLTRANSFERASE WBBK-RELATED"/>
    <property type="match status" value="1"/>
</dbReference>
<comment type="caution">
    <text evidence="4">The sequence shown here is derived from an EMBL/GenBank/DDBJ whole genome shotgun (WGS) entry which is preliminary data.</text>
</comment>
<dbReference type="GO" id="GO:0016757">
    <property type="term" value="F:glycosyltransferase activity"/>
    <property type="evidence" value="ECO:0007669"/>
    <property type="project" value="InterPro"/>
</dbReference>